<dbReference type="InterPro" id="IPR030395">
    <property type="entry name" value="GP_PDE_dom"/>
</dbReference>
<dbReference type="AlphaFoldDB" id="A0A167YR69"/>
<feature type="domain" description="GP-PDE" evidence="2">
    <location>
        <begin position="75"/>
        <end position="238"/>
    </location>
</feature>
<dbReference type="GO" id="GO:0006629">
    <property type="term" value="P:lipid metabolic process"/>
    <property type="evidence" value="ECO:0007669"/>
    <property type="project" value="InterPro"/>
</dbReference>
<evidence type="ECO:0000313" key="4">
    <source>
        <dbReference type="Proteomes" id="UP000242877"/>
    </source>
</evidence>
<sequence>MEQTAETADNLVNSMSNQTDQTYTPAEHGTAAELTGGLQKERPSVLDTQWTKAQHIKIPPSSNHPEPARSKYTLPQAVAHRGYKGRCPENSMLAFETGIKAGADGLECDMHLTKDGVVVVNHDKTLKRCHGVDKKVIDCDWEYVRTLRSLDEPHVGIPRLCDMLEWLAVPEREHIWVYIELKLHDDAETLVKAISEVFASVPSTPSRPWTTRIMFGIWTVRHNISLKSLPFHPQCTPI</sequence>
<dbReference type="Pfam" id="PF03009">
    <property type="entry name" value="GDPD"/>
    <property type="match status" value="1"/>
</dbReference>
<evidence type="ECO:0000313" key="3">
    <source>
        <dbReference type="EMBL" id="KZZ91659.1"/>
    </source>
</evidence>
<evidence type="ECO:0000256" key="1">
    <source>
        <dbReference type="SAM" id="MobiDB-lite"/>
    </source>
</evidence>
<organism evidence="3 4">
    <name type="scientific">Ascosphaera apis ARSEF 7405</name>
    <dbReference type="NCBI Taxonomy" id="392613"/>
    <lineage>
        <taxon>Eukaryota</taxon>
        <taxon>Fungi</taxon>
        <taxon>Dikarya</taxon>
        <taxon>Ascomycota</taxon>
        <taxon>Pezizomycotina</taxon>
        <taxon>Eurotiomycetes</taxon>
        <taxon>Eurotiomycetidae</taxon>
        <taxon>Onygenales</taxon>
        <taxon>Ascosphaeraceae</taxon>
        <taxon>Ascosphaera</taxon>
    </lineage>
</organism>
<dbReference type="Proteomes" id="UP000242877">
    <property type="component" value="Unassembled WGS sequence"/>
</dbReference>
<name>A0A167YR69_9EURO</name>
<dbReference type="Gene3D" id="3.20.20.190">
    <property type="entry name" value="Phosphatidylinositol (PI) phosphodiesterase"/>
    <property type="match status" value="1"/>
</dbReference>
<accession>A0A167YR69</accession>
<feature type="compositionally biased region" description="Polar residues" evidence="1">
    <location>
        <begin position="1"/>
        <end position="24"/>
    </location>
</feature>
<gene>
    <name evidence="3" type="ORF">AAP_03365</name>
</gene>
<reference evidence="3 4" key="1">
    <citation type="journal article" date="2016" name="Genome Biol. Evol.">
        <title>Divergent and convergent evolution of fungal pathogenicity.</title>
        <authorList>
            <person name="Shang Y."/>
            <person name="Xiao G."/>
            <person name="Zheng P."/>
            <person name="Cen K."/>
            <person name="Zhan S."/>
            <person name="Wang C."/>
        </authorList>
    </citation>
    <scope>NUCLEOTIDE SEQUENCE [LARGE SCALE GENOMIC DNA]</scope>
    <source>
        <strain evidence="3 4">ARSEF 7405</strain>
    </source>
</reference>
<protein>
    <submittedName>
        <fullName evidence="3">PLC-like phosphodiesterase, TIM beta/alpha-barrel domain protein</fullName>
    </submittedName>
</protein>
<dbReference type="PANTHER" id="PTHR43805:SF1">
    <property type="entry name" value="GP-PDE DOMAIN-CONTAINING PROTEIN"/>
    <property type="match status" value="1"/>
</dbReference>
<proteinExistence type="predicted"/>
<evidence type="ECO:0000259" key="2">
    <source>
        <dbReference type="PROSITE" id="PS51704"/>
    </source>
</evidence>
<keyword evidence="4" id="KW-1185">Reference proteome</keyword>
<dbReference type="PANTHER" id="PTHR43805">
    <property type="entry name" value="GLYCEROPHOSPHORYL DIESTER PHOSPHODIESTERASE"/>
    <property type="match status" value="1"/>
</dbReference>
<feature type="region of interest" description="Disordered" evidence="1">
    <location>
        <begin position="1"/>
        <end position="39"/>
    </location>
</feature>
<comment type="caution">
    <text evidence="3">The sequence shown here is derived from an EMBL/GenBank/DDBJ whole genome shotgun (WGS) entry which is preliminary data.</text>
</comment>
<dbReference type="SUPFAM" id="SSF51695">
    <property type="entry name" value="PLC-like phosphodiesterases"/>
    <property type="match status" value="1"/>
</dbReference>
<dbReference type="PROSITE" id="PS51704">
    <property type="entry name" value="GP_PDE"/>
    <property type="match status" value="1"/>
</dbReference>
<dbReference type="GO" id="GO:0008081">
    <property type="term" value="F:phosphoric diester hydrolase activity"/>
    <property type="evidence" value="ECO:0007669"/>
    <property type="project" value="InterPro"/>
</dbReference>
<dbReference type="InterPro" id="IPR017946">
    <property type="entry name" value="PLC-like_Pdiesterase_TIM-brl"/>
</dbReference>
<dbReference type="EMBL" id="AZGZ01000013">
    <property type="protein sequence ID" value="KZZ91659.1"/>
    <property type="molecule type" value="Genomic_DNA"/>
</dbReference>
<dbReference type="VEuPathDB" id="FungiDB:AAP_03365"/>
<dbReference type="OrthoDB" id="1058301at2759"/>